<evidence type="ECO:0000313" key="2">
    <source>
        <dbReference type="Proteomes" id="UP001159363"/>
    </source>
</evidence>
<organism evidence="1 2">
    <name type="scientific">Dryococelus australis</name>
    <dbReference type="NCBI Taxonomy" id="614101"/>
    <lineage>
        <taxon>Eukaryota</taxon>
        <taxon>Metazoa</taxon>
        <taxon>Ecdysozoa</taxon>
        <taxon>Arthropoda</taxon>
        <taxon>Hexapoda</taxon>
        <taxon>Insecta</taxon>
        <taxon>Pterygota</taxon>
        <taxon>Neoptera</taxon>
        <taxon>Polyneoptera</taxon>
        <taxon>Phasmatodea</taxon>
        <taxon>Verophasmatodea</taxon>
        <taxon>Anareolatae</taxon>
        <taxon>Phasmatidae</taxon>
        <taxon>Eurycanthinae</taxon>
        <taxon>Dryococelus</taxon>
    </lineage>
</organism>
<accession>A0ABQ9HTM5</accession>
<dbReference type="Proteomes" id="UP001159363">
    <property type="component" value="Chromosome X"/>
</dbReference>
<protein>
    <submittedName>
        <fullName evidence="1">Uncharacterized protein</fullName>
    </submittedName>
</protein>
<proteinExistence type="predicted"/>
<gene>
    <name evidence="1" type="ORF">PR048_013937</name>
</gene>
<name>A0ABQ9HTM5_9NEOP</name>
<comment type="caution">
    <text evidence="1">The sequence shown here is derived from an EMBL/GenBank/DDBJ whole genome shotgun (WGS) entry which is preliminary data.</text>
</comment>
<reference evidence="1 2" key="1">
    <citation type="submission" date="2023-02" db="EMBL/GenBank/DDBJ databases">
        <title>LHISI_Scaffold_Assembly.</title>
        <authorList>
            <person name="Stuart O.P."/>
            <person name="Cleave R."/>
            <person name="Magrath M.J.L."/>
            <person name="Mikheyev A.S."/>
        </authorList>
    </citation>
    <scope>NUCLEOTIDE SEQUENCE [LARGE SCALE GENOMIC DNA]</scope>
    <source>
        <strain evidence="1">Daus_M_001</strain>
        <tissue evidence="1">Leg muscle</tissue>
    </source>
</reference>
<sequence>MGANAKKKHFSRAIIARKQRKPNSLILGNSNYDPHSNKPSMNPDMHQVQKQLLFMSLDKTDEERLEIERGTLLQAGRGEYLEHRCRMLTASKFGRICHRHLTTSCQSSVKIIVYSPDIIDIPSLSYGKKV</sequence>
<dbReference type="EMBL" id="JARBHB010000004">
    <property type="protein sequence ID" value="KAJ8887719.1"/>
    <property type="molecule type" value="Genomic_DNA"/>
</dbReference>
<evidence type="ECO:0000313" key="1">
    <source>
        <dbReference type="EMBL" id="KAJ8887719.1"/>
    </source>
</evidence>
<keyword evidence="2" id="KW-1185">Reference proteome</keyword>